<sequence>MDIAKGKVEVPMSQIAFRETSTVELTEAGSQVTARHGLLPVENIASSAHQWAQHCSHKRRDGRSKQQVLNGQGSAKNHKPVNLEIIKSSFYCQYLTSPVYYCMLKKKTPFDLIGPENRGSCSTRSKAEICETTVETVVTSLPSPLALYLSHKS</sequence>
<proteinExistence type="predicted"/>
<accession>A0ACB7FHE6</accession>
<reference evidence="1" key="1">
    <citation type="submission" date="2020-04" db="EMBL/GenBank/DDBJ databases">
        <title>A chromosome-scale assembly and high-density genetic map of the yellow drum (Nibea albiflora) genome.</title>
        <authorList>
            <person name="Xu D."/>
            <person name="Zhang W."/>
            <person name="Chen R."/>
            <person name="Tan P."/>
            <person name="Wang L."/>
            <person name="Song H."/>
            <person name="Tian L."/>
            <person name="Zhu Q."/>
            <person name="Wang B."/>
        </authorList>
    </citation>
    <scope>NUCLEOTIDE SEQUENCE</scope>
    <source>
        <strain evidence="1">ZJHYS-2018</strain>
    </source>
</reference>
<evidence type="ECO:0000313" key="2">
    <source>
        <dbReference type="Proteomes" id="UP000805704"/>
    </source>
</evidence>
<dbReference type="EMBL" id="CM024799">
    <property type="protein sequence ID" value="KAG8013692.1"/>
    <property type="molecule type" value="Genomic_DNA"/>
</dbReference>
<organism evidence="1 2">
    <name type="scientific">Nibea albiflora</name>
    <name type="common">Yellow drum</name>
    <name type="synonym">Corvina albiflora</name>
    <dbReference type="NCBI Taxonomy" id="240163"/>
    <lineage>
        <taxon>Eukaryota</taxon>
        <taxon>Metazoa</taxon>
        <taxon>Chordata</taxon>
        <taxon>Craniata</taxon>
        <taxon>Vertebrata</taxon>
        <taxon>Euteleostomi</taxon>
        <taxon>Actinopterygii</taxon>
        <taxon>Neopterygii</taxon>
        <taxon>Teleostei</taxon>
        <taxon>Neoteleostei</taxon>
        <taxon>Acanthomorphata</taxon>
        <taxon>Eupercaria</taxon>
        <taxon>Sciaenidae</taxon>
        <taxon>Nibea</taxon>
    </lineage>
</organism>
<protein>
    <submittedName>
        <fullName evidence="1">Uncharacterized protein</fullName>
    </submittedName>
</protein>
<gene>
    <name evidence="1" type="ORF">GBF38_022178</name>
</gene>
<dbReference type="Proteomes" id="UP000805704">
    <property type="component" value="Chromosome 11"/>
</dbReference>
<name>A0ACB7FHE6_NIBAL</name>
<keyword evidence="2" id="KW-1185">Reference proteome</keyword>
<evidence type="ECO:0000313" key="1">
    <source>
        <dbReference type="EMBL" id="KAG8013692.1"/>
    </source>
</evidence>
<comment type="caution">
    <text evidence="1">The sequence shown here is derived from an EMBL/GenBank/DDBJ whole genome shotgun (WGS) entry which is preliminary data.</text>
</comment>